<feature type="transmembrane region" description="Helical" evidence="6">
    <location>
        <begin position="100"/>
        <end position="118"/>
    </location>
</feature>
<reference evidence="8 9" key="1">
    <citation type="submission" date="2018-04" db="EMBL/GenBank/DDBJ databases">
        <title>Genomic Encyclopedia of Type Strains, Phase IV (KMG-IV): sequencing the most valuable type-strain genomes for metagenomic binning, comparative biology and taxonomic classification.</title>
        <authorList>
            <person name="Goeker M."/>
        </authorList>
    </citation>
    <scope>NUCLEOTIDE SEQUENCE [LARGE SCALE GENOMIC DNA]</scope>
    <source>
        <strain evidence="8 9">DSM 45771</strain>
    </source>
</reference>
<comment type="subcellular location">
    <subcellularLocation>
        <location evidence="1">Membrane</location>
        <topology evidence="1">Multi-pass membrane protein</topology>
    </subcellularLocation>
</comment>
<feature type="transmembrane region" description="Helical" evidence="6">
    <location>
        <begin position="222"/>
        <end position="251"/>
    </location>
</feature>
<dbReference type="InterPro" id="IPR007016">
    <property type="entry name" value="O-antigen_ligase-rel_domated"/>
</dbReference>
<keyword evidence="2 6" id="KW-0812">Transmembrane</keyword>
<feature type="transmembrane region" description="Helical" evidence="6">
    <location>
        <begin position="196"/>
        <end position="216"/>
    </location>
</feature>
<evidence type="ECO:0000259" key="7">
    <source>
        <dbReference type="Pfam" id="PF04932"/>
    </source>
</evidence>
<keyword evidence="9" id="KW-1185">Reference proteome</keyword>
<sequence length="520" mass="55008">MTTRRADRAVALAAVVTSAALSAITTFAPTTALLLAGLCLALVALKSAIAAGYGFLYIGLLSLQTDGGLDARKAALLAVVAILLLHTLSSQGGARSYKSTTLIALVAVTLGGMVAIAYASPPLTIAREIVPYLLLALSPILGEYVGKYQVRETFAWCGIVCAGIASSAFFAYRWIEGRGLDQTPNAQVSIGLPSPLLASLALAWCASSIAFRGRWWTIVPSALVVSGLAISGTRAAVVSLVAFVVPFLLAGLRGVRRLFSAILLAGALAAALTYSLIDTLNLDSDVLFERYSTLASPGQLSSDDDSIADRKAAQEIAWGYVRERALLGSGIGHEFYVGQRIPTAHSQRSADLDTPLEFVATFGLLGSVLWLIAAGRYSAALFRTAPDDDVRATALGFGLTVAATSLIVNPASDKGLSLAVFCLTVLSSFRAHAKEKRDQEDSLLQPRRSGRPPFGPKHLLHGKGILGIRRGSAWATPRTGNPQTASDHTVAIRRPSVEEPPIPNRERARSLRQSHRLTQT</sequence>
<dbReference type="Pfam" id="PF04932">
    <property type="entry name" value="Wzy_C"/>
    <property type="match status" value="1"/>
</dbReference>
<dbReference type="InterPro" id="IPR051533">
    <property type="entry name" value="WaaL-like"/>
</dbReference>
<protein>
    <submittedName>
        <fullName evidence="8">O-antigen ligase</fullName>
    </submittedName>
</protein>
<feature type="transmembrane region" description="Helical" evidence="6">
    <location>
        <begin position="390"/>
        <end position="409"/>
    </location>
</feature>
<feature type="transmembrane region" description="Helical" evidence="6">
    <location>
        <begin position="153"/>
        <end position="175"/>
    </location>
</feature>
<dbReference type="Proteomes" id="UP000245639">
    <property type="component" value="Unassembled WGS sequence"/>
</dbReference>
<evidence type="ECO:0000313" key="9">
    <source>
        <dbReference type="Proteomes" id="UP000245639"/>
    </source>
</evidence>
<gene>
    <name evidence="8" type="ORF">C8D89_11967</name>
</gene>
<feature type="transmembrane region" description="Helical" evidence="6">
    <location>
        <begin position="32"/>
        <end position="63"/>
    </location>
</feature>
<feature type="transmembrane region" description="Helical" evidence="6">
    <location>
        <begin position="358"/>
        <end position="378"/>
    </location>
</feature>
<organism evidence="8 9">
    <name type="scientific">Actinomycetospora cinnamomea</name>
    <dbReference type="NCBI Taxonomy" id="663609"/>
    <lineage>
        <taxon>Bacteria</taxon>
        <taxon>Bacillati</taxon>
        <taxon>Actinomycetota</taxon>
        <taxon>Actinomycetes</taxon>
        <taxon>Pseudonocardiales</taxon>
        <taxon>Pseudonocardiaceae</taxon>
        <taxon>Actinomycetospora</taxon>
    </lineage>
</organism>
<feature type="compositionally biased region" description="Basic residues" evidence="5">
    <location>
        <begin position="510"/>
        <end position="520"/>
    </location>
</feature>
<comment type="caution">
    <text evidence="8">The sequence shown here is derived from an EMBL/GenBank/DDBJ whole genome shotgun (WGS) entry which is preliminary data.</text>
</comment>
<accession>A0A2U1EVL0</accession>
<dbReference type="AlphaFoldDB" id="A0A2U1EVL0"/>
<feature type="transmembrane region" description="Helical" evidence="6">
    <location>
        <begin position="258"/>
        <end position="277"/>
    </location>
</feature>
<evidence type="ECO:0000256" key="4">
    <source>
        <dbReference type="ARBA" id="ARBA00023136"/>
    </source>
</evidence>
<evidence type="ECO:0000256" key="3">
    <source>
        <dbReference type="ARBA" id="ARBA00022989"/>
    </source>
</evidence>
<dbReference type="RefSeq" id="WP_243418348.1">
    <property type="nucleotide sequence ID" value="NZ_QEKW01000019.1"/>
</dbReference>
<keyword evidence="3 6" id="KW-1133">Transmembrane helix</keyword>
<dbReference type="GO" id="GO:0016020">
    <property type="term" value="C:membrane"/>
    <property type="evidence" value="ECO:0007669"/>
    <property type="project" value="UniProtKB-SubCell"/>
</dbReference>
<evidence type="ECO:0000256" key="6">
    <source>
        <dbReference type="SAM" id="Phobius"/>
    </source>
</evidence>
<proteinExistence type="predicted"/>
<feature type="region of interest" description="Disordered" evidence="5">
    <location>
        <begin position="436"/>
        <end position="461"/>
    </location>
</feature>
<dbReference type="PANTHER" id="PTHR37422:SF13">
    <property type="entry name" value="LIPOPOLYSACCHARIDE BIOSYNTHESIS PROTEIN PA4999-RELATED"/>
    <property type="match status" value="1"/>
</dbReference>
<name>A0A2U1EVL0_9PSEU</name>
<evidence type="ECO:0000256" key="2">
    <source>
        <dbReference type="ARBA" id="ARBA00022692"/>
    </source>
</evidence>
<feature type="domain" description="O-antigen ligase-related" evidence="7">
    <location>
        <begin position="222"/>
        <end position="371"/>
    </location>
</feature>
<dbReference type="PANTHER" id="PTHR37422">
    <property type="entry name" value="TEICHURONIC ACID BIOSYNTHESIS PROTEIN TUAE"/>
    <property type="match status" value="1"/>
</dbReference>
<evidence type="ECO:0000256" key="1">
    <source>
        <dbReference type="ARBA" id="ARBA00004141"/>
    </source>
</evidence>
<dbReference type="GO" id="GO:0016874">
    <property type="term" value="F:ligase activity"/>
    <property type="evidence" value="ECO:0007669"/>
    <property type="project" value="UniProtKB-KW"/>
</dbReference>
<keyword evidence="8" id="KW-0436">Ligase</keyword>
<keyword evidence="4 6" id="KW-0472">Membrane</keyword>
<feature type="region of interest" description="Disordered" evidence="5">
    <location>
        <begin position="473"/>
        <end position="520"/>
    </location>
</feature>
<feature type="compositionally biased region" description="Polar residues" evidence="5">
    <location>
        <begin position="478"/>
        <end position="487"/>
    </location>
</feature>
<evidence type="ECO:0000256" key="5">
    <source>
        <dbReference type="SAM" id="MobiDB-lite"/>
    </source>
</evidence>
<dbReference type="EMBL" id="QEKW01000019">
    <property type="protein sequence ID" value="PVZ03958.1"/>
    <property type="molecule type" value="Genomic_DNA"/>
</dbReference>
<evidence type="ECO:0000313" key="8">
    <source>
        <dbReference type="EMBL" id="PVZ03958.1"/>
    </source>
</evidence>